<feature type="transmembrane region" description="Helical" evidence="1">
    <location>
        <begin position="134"/>
        <end position="155"/>
    </location>
</feature>
<dbReference type="AlphaFoldDB" id="A0A0R2M3B0"/>
<reference evidence="2 3" key="1">
    <citation type="journal article" date="2015" name="Genome Announc.">
        <title>Expanding the biotechnology potential of lactobacilli through comparative genomics of 213 strains and associated genera.</title>
        <authorList>
            <person name="Sun Z."/>
            <person name="Harris H.M."/>
            <person name="McCann A."/>
            <person name="Guo C."/>
            <person name="Argimon S."/>
            <person name="Zhang W."/>
            <person name="Yang X."/>
            <person name="Jeffery I.B."/>
            <person name="Cooney J.C."/>
            <person name="Kagawa T.F."/>
            <person name="Liu W."/>
            <person name="Song Y."/>
            <person name="Salvetti E."/>
            <person name="Wrobel A."/>
            <person name="Rasinkangas P."/>
            <person name="Parkhill J."/>
            <person name="Rea M.C."/>
            <person name="O'Sullivan O."/>
            <person name="Ritari J."/>
            <person name="Douillard F.P."/>
            <person name="Paul Ross R."/>
            <person name="Yang R."/>
            <person name="Briner A.E."/>
            <person name="Felis G.E."/>
            <person name="de Vos W.M."/>
            <person name="Barrangou R."/>
            <person name="Klaenhammer T.R."/>
            <person name="Caufield P.W."/>
            <person name="Cui Y."/>
            <person name="Zhang H."/>
            <person name="O'Toole P.W."/>
        </authorList>
    </citation>
    <scope>NUCLEOTIDE SEQUENCE [LARGE SCALE GENOMIC DNA]</scope>
    <source>
        <strain evidence="2 3">DSM 22467</strain>
    </source>
</reference>
<feature type="transmembrane region" description="Helical" evidence="1">
    <location>
        <begin position="161"/>
        <end position="185"/>
    </location>
</feature>
<sequence length="397" mass="44537">MLMGESMKKDEYQLKLPADVSDQLKLDQDTPVKLVVKRDRLVVQFAEPRLQIFQGRVLVWPLALALLSAIGYFIYCLSQGLHAVRLVGDNSLATGIIVIGTVVGTLLFAGFFIRDRNNPHNHFTQNIYWRNFPVIVLSFALIVVLMLSGSMWLLGTLFKGAIFDIFTASVIFMVFSAVVNLVMVYFALMVDVGVLTTVLTLVIISGVVIAMAVNNQRYWWQHNLSFLGTNNASSSGWQFNATLIFAALLMIALIDYLFVSLQEFFPKSRRLLVLRILLTLTAVDLGLVGVFPNNVSSHALHDQVATFLVYLIMALIVGVRWLLPRVTQEFLYLSYGVGAALFVAEVLFRWVGYFSLTAFEMMAFVLAFGWLLMLLDRIENLINTGTAGEIVQNRENN</sequence>
<feature type="transmembrane region" description="Helical" evidence="1">
    <location>
        <begin position="237"/>
        <end position="259"/>
    </location>
</feature>
<feature type="transmembrane region" description="Helical" evidence="1">
    <location>
        <begin position="330"/>
        <end position="348"/>
    </location>
</feature>
<comment type="caution">
    <text evidence="2">The sequence shown here is derived from an EMBL/GenBank/DDBJ whole genome shotgun (WGS) entry which is preliminary data.</text>
</comment>
<proteinExistence type="predicted"/>
<dbReference type="PATRIC" id="fig|616990.3.peg.908"/>
<keyword evidence="1" id="KW-0812">Transmembrane</keyword>
<organism evidence="2 3">
    <name type="scientific">Levilactobacillus paucivorans</name>
    <dbReference type="NCBI Taxonomy" id="616990"/>
    <lineage>
        <taxon>Bacteria</taxon>
        <taxon>Bacillati</taxon>
        <taxon>Bacillota</taxon>
        <taxon>Bacilli</taxon>
        <taxon>Lactobacillales</taxon>
        <taxon>Lactobacillaceae</taxon>
        <taxon>Levilactobacillus</taxon>
    </lineage>
</organism>
<feature type="transmembrane region" description="Helical" evidence="1">
    <location>
        <begin position="95"/>
        <end position="113"/>
    </location>
</feature>
<keyword evidence="1" id="KW-1133">Transmembrane helix</keyword>
<evidence type="ECO:0000313" key="3">
    <source>
        <dbReference type="Proteomes" id="UP000051906"/>
    </source>
</evidence>
<dbReference type="Proteomes" id="UP000051906">
    <property type="component" value="Unassembled WGS sequence"/>
</dbReference>
<feature type="transmembrane region" description="Helical" evidence="1">
    <location>
        <begin position="271"/>
        <end position="292"/>
    </location>
</feature>
<gene>
    <name evidence="2" type="ORF">IV54_GL000835</name>
</gene>
<feature type="transmembrane region" description="Helical" evidence="1">
    <location>
        <begin position="57"/>
        <end position="75"/>
    </location>
</feature>
<keyword evidence="1" id="KW-0472">Membrane</keyword>
<evidence type="ECO:0000256" key="1">
    <source>
        <dbReference type="SAM" id="Phobius"/>
    </source>
</evidence>
<protein>
    <submittedName>
        <fullName evidence="2">Uncharacterized protein</fullName>
    </submittedName>
</protein>
<keyword evidence="3" id="KW-1185">Reference proteome</keyword>
<feature type="transmembrane region" description="Helical" evidence="1">
    <location>
        <begin position="192"/>
        <end position="213"/>
    </location>
</feature>
<dbReference type="EMBL" id="JQCA01000024">
    <property type="protein sequence ID" value="KRO04810.1"/>
    <property type="molecule type" value="Genomic_DNA"/>
</dbReference>
<dbReference type="STRING" id="616990.IV54_GL000835"/>
<feature type="transmembrane region" description="Helical" evidence="1">
    <location>
        <begin position="304"/>
        <end position="323"/>
    </location>
</feature>
<feature type="transmembrane region" description="Helical" evidence="1">
    <location>
        <begin position="354"/>
        <end position="375"/>
    </location>
</feature>
<evidence type="ECO:0000313" key="2">
    <source>
        <dbReference type="EMBL" id="KRO04810.1"/>
    </source>
</evidence>
<name>A0A0R2M3B0_9LACO</name>
<accession>A0A0R2M3B0</accession>